<evidence type="ECO:0000313" key="4">
    <source>
        <dbReference type="Proteomes" id="UP000019460"/>
    </source>
</evidence>
<feature type="region of interest" description="Disordered" evidence="1">
    <location>
        <begin position="28"/>
        <end position="48"/>
    </location>
</feature>
<gene>
    <name evidence="3" type="ORF">D779_1340</name>
</gene>
<reference evidence="3 4" key="1">
    <citation type="submission" date="2012-11" db="EMBL/GenBank/DDBJ databases">
        <title>Genome assembly of Thiorhodococcus sp. AK35.</title>
        <authorList>
            <person name="Nupur N."/>
            <person name="Khatri I."/>
            <person name="Subramanian S."/>
            <person name="Pinnaka A."/>
        </authorList>
    </citation>
    <scope>NUCLEOTIDE SEQUENCE [LARGE SCALE GENOMIC DNA]</scope>
    <source>
        <strain evidence="3 4">AK35</strain>
    </source>
</reference>
<dbReference type="eggNOG" id="COG3658">
    <property type="taxonomic scope" value="Bacteria"/>
</dbReference>
<keyword evidence="4" id="KW-1185">Reference proteome</keyword>
<evidence type="ECO:0000313" key="3">
    <source>
        <dbReference type="EMBL" id="EXJ15598.1"/>
    </source>
</evidence>
<evidence type="ECO:0000256" key="2">
    <source>
        <dbReference type="SAM" id="SignalP"/>
    </source>
</evidence>
<evidence type="ECO:0000256" key="1">
    <source>
        <dbReference type="SAM" id="MobiDB-lite"/>
    </source>
</evidence>
<keyword evidence="2" id="KW-0732">Signal</keyword>
<dbReference type="Pfam" id="PF09626">
    <property type="entry name" value="DHC"/>
    <property type="match status" value="1"/>
</dbReference>
<dbReference type="Proteomes" id="UP000019460">
    <property type="component" value="Unassembled WGS sequence"/>
</dbReference>
<dbReference type="OrthoDB" id="5296814at2"/>
<name>W9V7P0_9GAMM</name>
<proteinExistence type="predicted"/>
<feature type="signal peptide" evidence="2">
    <location>
        <begin position="1"/>
        <end position="20"/>
    </location>
</feature>
<protein>
    <submittedName>
        <fullName evidence="3">Diheme cytochrome c</fullName>
    </submittedName>
</protein>
<comment type="caution">
    <text evidence="3">The sequence shown here is derived from an EMBL/GenBank/DDBJ whole genome shotgun (WGS) entry which is preliminary data.</text>
</comment>
<dbReference type="STRING" id="1249627.D779_1340"/>
<dbReference type="InterPro" id="IPR018588">
    <property type="entry name" value="Dihaem_cytochrome-c"/>
</dbReference>
<dbReference type="EMBL" id="AONC01000025">
    <property type="protein sequence ID" value="EXJ15598.1"/>
    <property type="molecule type" value="Genomic_DNA"/>
</dbReference>
<sequence>MKPPKIALLIALGMVTLGGAGLAISDDDDRDGHRGGHHHERHDGWFGTRTDIAPITNQVYAEECGSCHMAYQPGLLPAQSWAQIVNPAALANHYGDDASLSDQMVLDIGSYLTRNAADTSGRTRSQAFSIDSTDTAVNQSDTLPRITQTAYFLRKHDEIPSRMVEANPDVGSFSQCNSCHRGAAEGDYNEHRVSIPNFGRWED</sequence>
<dbReference type="AlphaFoldDB" id="W9V7P0"/>
<accession>W9V7P0</accession>
<organism evidence="3 4">
    <name type="scientific">Imhoffiella purpurea</name>
    <dbReference type="NCBI Taxonomy" id="1249627"/>
    <lineage>
        <taxon>Bacteria</taxon>
        <taxon>Pseudomonadati</taxon>
        <taxon>Pseudomonadota</taxon>
        <taxon>Gammaproteobacteria</taxon>
        <taxon>Chromatiales</taxon>
        <taxon>Chromatiaceae</taxon>
        <taxon>Imhoffiella</taxon>
    </lineage>
</organism>
<dbReference type="RefSeq" id="WP_043752573.1">
    <property type="nucleotide sequence ID" value="NZ_AONC01000025.1"/>
</dbReference>
<feature type="chain" id="PRO_5004930245" evidence="2">
    <location>
        <begin position="21"/>
        <end position="203"/>
    </location>
</feature>